<feature type="non-terminal residue" evidence="2">
    <location>
        <position position="1"/>
    </location>
</feature>
<feature type="non-terminal residue" evidence="2">
    <location>
        <position position="169"/>
    </location>
</feature>
<dbReference type="EMBL" id="CAUYUJ010004896">
    <property type="protein sequence ID" value="CAK0811446.1"/>
    <property type="molecule type" value="Genomic_DNA"/>
</dbReference>
<reference evidence="2" key="1">
    <citation type="submission" date="2023-10" db="EMBL/GenBank/DDBJ databases">
        <authorList>
            <person name="Chen Y."/>
            <person name="Shah S."/>
            <person name="Dougan E. K."/>
            <person name="Thang M."/>
            <person name="Chan C."/>
        </authorList>
    </citation>
    <scope>NUCLEOTIDE SEQUENCE [LARGE SCALE GENOMIC DNA]</scope>
</reference>
<proteinExistence type="predicted"/>
<accession>A0ABN9QYG2</accession>
<dbReference type="Proteomes" id="UP001189429">
    <property type="component" value="Unassembled WGS sequence"/>
</dbReference>
<evidence type="ECO:0000313" key="2">
    <source>
        <dbReference type="EMBL" id="CAK0811446.1"/>
    </source>
</evidence>
<sequence>RVHPSHARRTRIRIHALAVRIPGRDPADTRSHGYVRRGASARTCTTAPRSRPWGTDVRFRPRPSCWFPALLRGPAFSAPRQGQQPRGSMAPQRRLANKGPSEGQAAKRTRVSQEEDGDPQHAIVLARGDAGAEDSQLSHMTAGKGRGLKAVQTSKDIATNRKGIDGSEV</sequence>
<gene>
    <name evidence="2" type="ORF">PCOR1329_LOCUS16066</name>
</gene>
<name>A0ABN9QYG2_9DINO</name>
<protein>
    <submittedName>
        <fullName evidence="2">Uncharacterized protein</fullName>
    </submittedName>
</protein>
<keyword evidence="3" id="KW-1185">Reference proteome</keyword>
<comment type="caution">
    <text evidence="2">The sequence shown here is derived from an EMBL/GenBank/DDBJ whole genome shotgun (WGS) entry which is preliminary data.</text>
</comment>
<feature type="region of interest" description="Disordered" evidence="1">
    <location>
        <begin position="72"/>
        <end position="169"/>
    </location>
</feature>
<evidence type="ECO:0000313" key="3">
    <source>
        <dbReference type="Proteomes" id="UP001189429"/>
    </source>
</evidence>
<evidence type="ECO:0000256" key="1">
    <source>
        <dbReference type="SAM" id="MobiDB-lite"/>
    </source>
</evidence>
<organism evidence="2 3">
    <name type="scientific">Prorocentrum cordatum</name>
    <dbReference type="NCBI Taxonomy" id="2364126"/>
    <lineage>
        <taxon>Eukaryota</taxon>
        <taxon>Sar</taxon>
        <taxon>Alveolata</taxon>
        <taxon>Dinophyceae</taxon>
        <taxon>Prorocentrales</taxon>
        <taxon>Prorocentraceae</taxon>
        <taxon>Prorocentrum</taxon>
    </lineage>
</organism>
<feature type="compositionally biased region" description="Basic and acidic residues" evidence="1">
    <location>
        <begin position="158"/>
        <end position="169"/>
    </location>
</feature>